<dbReference type="AlphaFoldDB" id="A0AB38XQU4"/>
<feature type="domain" description="ABC-2 type transporter transmembrane" evidence="7">
    <location>
        <begin position="19"/>
        <end position="387"/>
    </location>
</feature>
<evidence type="ECO:0000256" key="6">
    <source>
        <dbReference type="SAM" id="Phobius"/>
    </source>
</evidence>
<dbReference type="GO" id="GO:0005886">
    <property type="term" value="C:plasma membrane"/>
    <property type="evidence" value="ECO:0007669"/>
    <property type="project" value="UniProtKB-SubCell"/>
</dbReference>
<sequence length="415" mass="44309">MNQVWQIAKREIIQRGLNKATLATTIIMALVLGVGGIIAGNLLSSESEPDTIAVTADTQQMGTALKAVSKQMQEAGVGAMTDDAVTKRVASNEEAKKLVQKGDVDYAIVKAGEETQLLSDGPAPMSLSTTVRQIASSAALTKYIQDVGGNVQELNKQVNDVKFKAVNVSPKDEKDKGSDDFQLNDMANYIISLVALLLMFMIIMTAGQVVALGVVEEKSSRIVEVLLGAVSPTRLLLGKVLGVAIMALAQLAIMGLGAFIGGRALVQALDMHVDAAGISGWVLVWMVLGFCTYIFLYAGVGAMVTRTEDMGTALMPLVFLQMVILYVALFVAMRNPVSSIVRVLSFIPGASCYAMPVRIAWSVAPTWEILVAVALNLLALPLLIWLGGRAYRRGVMNTGGKLSFRQAFGRTVEKA</sequence>
<keyword evidence="4 6" id="KW-1133">Transmembrane helix</keyword>
<accession>A0AB38XQU4</accession>
<evidence type="ECO:0000256" key="1">
    <source>
        <dbReference type="ARBA" id="ARBA00004651"/>
    </source>
</evidence>
<gene>
    <name evidence="8" type="ORF">PIG85_02620</name>
</gene>
<feature type="transmembrane region" description="Helical" evidence="6">
    <location>
        <begin position="369"/>
        <end position="388"/>
    </location>
</feature>
<evidence type="ECO:0000313" key="9">
    <source>
        <dbReference type="Proteomes" id="UP001211044"/>
    </source>
</evidence>
<evidence type="ECO:0000313" key="8">
    <source>
        <dbReference type="EMBL" id="WCE46554.1"/>
    </source>
</evidence>
<dbReference type="KEGG" id="wne:PIG85_02620"/>
<keyword evidence="3 6" id="KW-0812">Transmembrane</keyword>
<name>A0AB38XQU4_9ACTO</name>
<dbReference type="RefSeq" id="WP_004805615.1">
    <property type="nucleotide sequence ID" value="NZ_CP116394.1"/>
</dbReference>
<evidence type="ECO:0000259" key="7">
    <source>
        <dbReference type="Pfam" id="PF12698"/>
    </source>
</evidence>
<reference evidence="8" key="1">
    <citation type="submission" date="2023-01" db="EMBL/GenBank/DDBJ databases">
        <title>Comparative Genomic Analysis of the Clinically-Derived Winkia Strain NY0527 Provides Evidence into the Taxonomic Reassignment of Winkia neuii and Characterizes Their Virulence Traits.</title>
        <authorList>
            <person name="Cai X."/>
            <person name="Peng Y."/>
            <person name="Li M."/>
            <person name="Qiu Y."/>
            <person name="Wang Y."/>
            <person name="Xu L."/>
            <person name="Hou Q."/>
        </authorList>
    </citation>
    <scope>NUCLEOTIDE SEQUENCE</scope>
    <source>
        <strain evidence="8">NY0527</strain>
    </source>
</reference>
<dbReference type="PANTHER" id="PTHR30294:SF29">
    <property type="entry name" value="MULTIDRUG ABC TRANSPORTER PERMEASE YBHS-RELATED"/>
    <property type="match status" value="1"/>
</dbReference>
<comment type="subcellular location">
    <subcellularLocation>
        <location evidence="1">Cell membrane</location>
        <topology evidence="1">Multi-pass membrane protein</topology>
    </subcellularLocation>
</comment>
<keyword evidence="2" id="KW-1003">Cell membrane</keyword>
<feature type="transmembrane region" description="Helical" evidence="6">
    <location>
        <begin position="280"/>
        <end position="300"/>
    </location>
</feature>
<dbReference type="InterPro" id="IPR051449">
    <property type="entry name" value="ABC-2_transporter_component"/>
</dbReference>
<dbReference type="Pfam" id="PF12698">
    <property type="entry name" value="ABC2_membrane_3"/>
    <property type="match status" value="1"/>
</dbReference>
<evidence type="ECO:0000256" key="4">
    <source>
        <dbReference type="ARBA" id="ARBA00022989"/>
    </source>
</evidence>
<organism evidence="8 9">
    <name type="scientific">Winkia neuii subsp. anitrata</name>
    <dbReference type="NCBI Taxonomy" id="29318"/>
    <lineage>
        <taxon>Bacteria</taxon>
        <taxon>Bacillati</taxon>
        <taxon>Actinomycetota</taxon>
        <taxon>Actinomycetes</taxon>
        <taxon>Actinomycetales</taxon>
        <taxon>Actinomycetaceae</taxon>
        <taxon>Winkia</taxon>
    </lineage>
</organism>
<feature type="transmembrane region" description="Helical" evidence="6">
    <location>
        <begin position="189"/>
        <end position="215"/>
    </location>
</feature>
<feature type="transmembrane region" description="Helical" evidence="6">
    <location>
        <begin position="339"/>
        <end position="357"/>
    </location>
</feature>
<dbReference type="Proteomes" id="UP001211044">
    <property type="component" value="Chromosome"/>
</dbReference>
<evidence type="ECO:0000256" key="5">
    <source>
        <dbReference type="ARBA" id="ARBA00023136"/>
    </source>
</evidence>
<keyword evidence="5 6" id="KW-0472">Membrane</keyword>
<feature type="transmembrane region" description="Helical" evidence="6">
    <location>
        <begin position="312"/>
        <end position="333"/>
    </location>
</feature>
<dbReference type="InterPro" id="IPR013525">
    <property type="entry name" value="ABC2_TM"/>
</dbReference>
<evidence type="ECO:0000256" key="2">
    <source>
        <dbReference type="ARBA" id="ARBA00022475"/>
    </source>
</evidence>
<dbReference type="EMBL" id="CP116394">
    <property type="protein sequence ID" value="WCE46554.1"/>
    <property type="molecule type" value="Genomic_DNA"/>
</dbReference>
<feature type="transmembrane region" description="Helical" evidence="6">
    <location>
        <begin position="20"/>
        <end position="39"/>
    </location>
</feature>
<proteinExistence type="predicted"/>
<feature type="transmembrane region" description="Helical" evidence="6">
    <location>
        <begin position="236"/>
        <end position="260"/>
    </location>
</feature>
<dbReference type="PANTHER" id="PTHR30294">
    <property type="entry name" value="MEMBRANE COMPONENT OF ABC TRANSPORTER YHHJ-RELATED"/>
    <property type="match status" value="1"/>
</dbReference>
<evidence type="ECO:0000256" key="3">
    <source>
        <dbReference type="ARBA" id="ARBA00022692"/>
    </source>
</evidence>
<protein>
    <submittedName>
        <fullName evidence="8">ABC transporter permease</fullName>
    </submittedName>
</protein>
<dbReference type="GO" id="GO:0140359">
    <property type="term" value="F:ABC-type transporter activity"/>
    <property type="evidence" value="ECO:0007669"/>
    <property type="project" value="InterPro"/>
</dbReference>